<evidence type="ECO:0000256" key="1">
    <source>
        <dbReference type="SAM" id="SignalP"/>
    </source>
</evidence>
<keyword evidence="1" id="KW-0732">Signal</keyword>
<feature type="signal peptide" evidence="1">
    <location>
        <begin position="1"/>
        <end position="17"/>
    </location>
</feature>
<dbReference type="AlphaFoldDB" id="A0A380CMS5"/>
<dbReference type="PROSITE" id="PS51257">
    <property type="entry name" value="PROKAR_LIPOPROTEIN"/>
    <property type="match status" value="1"/>
</dbReference>
<dbReference type="Pfam" id="PF13385">
    <property type="entry name" value="Laminin_G_3"/>
    <property type="match status" value="1"/>
</dbReference>
<sequence>MKRIRFFFFFLSVLIIAGGCNKITDGVDEPDNAVYINESLAYRPINFTVRGGSVIQDSLSLTPRLVKAENKNVEVAVAVDNSLVVKYNQVNGTDYDYLPQKYYSLSTSNVTIPANNIFGGSVYVRFRISDPFPRGKKYLLPVTISHSADFPVVNSSKTAFYLVSDGGGGARPVATMTNNALAVNFTNAPALTQFTIEAMVFANKFDRLISTVMGIEGSLLLRIGDAGIPSNQMQMVMSGYPNLNTGTGGELSTGKWHHVAAVYDGATISVYLDGELVKTGNATGSFNINRNFYLGYSYSKDRYIDGMMCEARVWSIPRTPQELIGSKDYVDAKTPGLLAYWALDDNTGNMAKDKTGNGYDATATDPIVWTQSVIN</sequence>
<dbReference type="Proteomes" id="UP000254893">
    <property type="component" value="Unassembled WGS sequence"/>
</dbReference>
<dbReference type="InterPro" id="IPR013728">
    <property type="entry name" value="BT_3987-like_N"/>
</dbReference>
<dbReference type="Gene3D" id="2.60.40.1740">
    <property type="entry name" value="hypothetical protein (bacova_03559)"/>
    <property type="match status" value="1"/>
</dbReference>
<accession>A0A380CMS5</accession>
<proteinExistence type="predicted"/>
<gene>
    <name evidence="3" type="ORF">NCTC11388_03498</name>
</gene>
<dbReference type="GO" id="GO:0004553">
    <property type="term" value="F:hydrolase activity, hydrolyzing O-glycosyl compounds"/>
    <property type="evidence" value="ECO:0007669"/>
    <property type="project" value="UniProtKB-ARBA"/>
</dbReference>
<dbReference type="RefSeq" id="WP_115170964.1">
    <property type="nucleotide sequence ID" value="NZ_UGYW01000002.1"/>
</dbReference>
<dbReference type="Pfam" id="PF08522">
    <property type="entry name" value="BT_3987-like_N"/>
    <property type="match status" value="1"/>
</dbReference>
<feature type="chain" id="PRO_5016606878" evidence="1">
    <location>
        <begin position="18"/>
        <end position="375"/>
    </location>
</feature>
<evidence type="ECO:0000313" key="4">
    <source>
        <dbReference type="Proteomes" id="UP000254893"/>
    </source>
</evidence>
<dbReference type="InterPro" id="IPR013320">
    <property type="entry name" value="ConA-like_dom_sf"/>
</dbReference>
<name>A0A380CMS5_SPHSI</name>
<organism evidence="3 4">
    <name type="scientific">Sphingobacterium spiritivorum</name>
    <name type="common">Flavobacterium spiritivorum</name>
    <dbReference type="NCBI Taxonomy" id="258"/>
    <lineage>
        <taxon>Bacteria</taxon>
        <taxon>Pseudomonadati</taxon>
        <taxon>Bacteroidota</taxon>
        <taxon>Sphingobacteriia</taxon>
        <taxon>Sphingobacteriales</taxon>
        <taxon>Sphingobacteriaceae</taxon>
        <taxon>Sphingobacterium</taxon>
    </lineage>
</organism>
<feature type="domain" description="BT-3987-like N-terminal" evidence="2">
    <location>
        <begin position="31"/>
        <end position="147"/>
    </location>
</feature>
<evidence type="ECO:0000313" key="3">
    <source>
        <dbReference type="EMBL" id="SUJ24347.1"/>
    </source>
</evidence>
<dbReference type="EMBL" id="UGYW01000002">
    <property type="protein sequence ID" value="SUJ24347.1"/>
    <property type="molecule type" value="Genomic_DNA"/>
</dbReference>
<evidence type="ECO:0000259" key="2">
    <source>
        <dbReference type="Pfam" id="PF08522"/>
    </source>
</evidence>
<dbReference type="GO" id="GO:0005975">
    <property type="term" value="P:carbohydrate metabolic process"/>
    <property type="evidence" value="ECO:0007669"/>
    <property type="project" value="UniProtKB-ARBA"/>
</dbReference>
<reference evidence="3 4" key="1">
    <citation type="submission" date="2018-06" db="EMBL/GenBank/DDBJ databases">
        <authorList>
            <consortium name="Pathogen Informatics"/>
            <person name="Doyle S."/>
        </authorList>
    </citation>
    <scope>NUCLEOTIDE SEQUENCE [LARGE SCALE GENOMIC DNA]</scope>
    <source>
        <strain evidence="3 4">NCTC11388</strain>
    </source>
</reference>
<dbReference type="SUPFAM" id="SSF49899">
    <property type="entry name" value="Concanavalin A-like lectins/glucanases"/>
    <property type="match status" value="1"/>
</dbReference>
<protein>
    <submittedName>
        <fullName evidence="3">Domain of uncharacterized function (DUF1735)</fullName>
    </submittedName>
</protein>
<dbReference type="Gene3D" id="2.60.120.200">
    <property type="match status" value="1"/>
</dbReference>